<reference evidence="1" key="1">
    <citation type="journal article" date="2021" name="Proc. Natl. Acad. Sci. U.S.A.">
        <title>A Catalog of Tens of Thousands of Viruses from Human Metagenomes Reveals Hidden Associations with Chronic Diseases.</title>
        <authorList>
            <person name="Tisza M.J."/>
            <person name="Buck C.B."/>
        </authorList>
    </citation>
    <scope>NUCLEOTIDE SEQUENCE</scope>
    <source>
        <strain evidence="1">CtrJu12</strain>
    </source>
</reference>
<proteinExistence type="predicted"/>
<organism evidence="1">
    <name type="scientific">Podoviridae sp. ctrJu12</name>
    <dbReference type="NCBI Taxonomy" id="2825278"/>
    <lineage>
        <taxon>Viruses</taxon>
        <taxon>Duplodnaviria</taxon>
        <taxon>Heunggongvirae</taxon>
        <taxon>Uroviricota</taxon>
        <taxon>Caudoviricetes</taxon>
    </lineage>
</organism>
<protein>
    <submittedName>
        <fullName evidence="1">Uncharacterized protein</fullName>
    </submittedName>
</protein>
<evidence type="ECO:0000313" key="1">
    <source>
        <dbReference type="EMBL" id="DAF90939.1"/>
    </source>
</evidence>
<name>A0A8S5U912_9CAUD</name>
<sequence length="97" mass="11656">MNRFENRIELEKLQAALTIVIDNDIIIPYIEQKEAFLSKTKLYGYIWRYKNCYVNFDLNTIVDAEILKQNTLHVYVEDIRAYVKDEFCKMLKKEANK</sequence>
<dbReference type="EMBL" id="BK016040">
    <property type="protein sequence ID" value="DAF90939.1"/>
    <property type="molecule type" value="Genomic_DNA"/>
</dbReference>
<accession>A0A8S5U912</accession>